<accession>A0ABQ4THM2</accession>
<comment type="caution">
    <text evidence="1">The sequence shown here is derived from an EMBL/GenBank/DDBJ whole genome shotgun (WGS) entry which is preliminary data.</text>
</comment>
<dbReference type="Proteomes" id="UP001055101">
    <property type="component" value="Unassembled WGS sequence"/>
</dbReference>
<gene>
    <name evidence="1" type="ORF">EKPJFOCH_1365</name>
</gene>
<evidence type="ECO:0000313" key="1">
    <source>
        <dbReference type="EMBL" id="GJE54880.1"/>
    </source>
</evidence>
<dbReference type="EMBL" id="BPRA01000006">
    <property type="protein sequence ID" value="GJE54880.1"/>
    <property type="molecule type" value="Genomic_DNA"/>
</dbReference>
<name>A0ABQ4THM2_9HYPH</name>
<proteinExistence type="predicted"/>
<protein>
    <submittedName>
        <fullName evidence="1">Uncharacterized protein</fullName>
    </submittedName>
</protein>
<evidence type="ECO:0000313" key="2">
    <source>
        <dbReference type="Proteomes" id="UP001055101"/>
    </source>
</evidence>
<keyword evidence="2" id="KW-1185">Reference proteome</keyword>
<sequence length="70" mass="7780">MRRLTSVSNQPTADCWQPDAFDAEGCEPHAEDERLDILVSHAGVLRRPWIRVRVDPATGAVIDADVIAIR</sequence>
<reference evidence="1" key="2">
    <citation type="submission" date="2021-08" db="EMBL/GenBank/DDBJ databases">
        <authorList>
            <person name="Tani A."/>
            <person name="Ola A."/>
            <person name="Ogura Y."/>
            <person name="Katsura K."/>
            <person name="Hayashi T."/>
        </authorList>
    </citation>
    <scope>NUCLEOTIDE SEQUENCE</scope>
    <source>
        <strain evidence="1">DSM 23674</strain>
    </source>
</reference>
<organism evidence="1 2">
    <name type="scientific">Methylobacterium thuringiense</name>
    <dbReference type="NCBI Taxonomy" id="1003091"/>
    <lineage>
        <taxon>Bacteria</taxon>
        <taxon>Pseudomonadati</taxon>
        <taxon>Pseudomonadota</taxon>
        <taxon>Alphaproteobacteria</taxon>
        <taxon>Hyphomicrobiales</taxon>
        <taxon>Methylobacteriaceae</taxon>
        <taxon>Methylobacterium</taxon>
    </lineage>
</organism>
<reference evidence="1" key="1">
    <citation type="journal article" date="2021" name="Front. Microbiol.">
        <title>Comprehensive Comparative Genomics and Phenotyping of Methylobacterium Species.</title>
        <authorList>
            <person name="Alessa O."/>
            <person name="Ogura Y."/>
            <person name="Fujitani Y."/>
            <person name="Takami H."/>
            <person name="Hayashi T."/>
            <person name="Sahin N."/>
            <person name="Tani A."/>
        </authorList>
    </citation>
    <scope>NUCLEOTIDE SEQUENCE</scope>
    <source>
        <strain evidence="1">DSM 23674</strain>
    </source>
</reference>